<dbReference type="PATRIC" id="fig|1473.5.peg.3732"/>
<sequence length="407" mass="46634">MTKEITFLHAADLHLDSPFKGLASAPEDIFKDIRKSTFTALDNLVKAAIQHHVDFVLLVGDLFDNEQQSLQAQIRLKRAFETLQQHGITVFLSYGNHDHLNGNAHSVPYPDNVIEFKEGAVTSYTYVKHDEPLAVIYGFSYQERAVQNNKTSEYQITDLSVPFHIGMLHGSVQSNTDHDTYAPFKISDLTGEDMDYWALGHIHRQQVLKQTPPIIYPGNTQGRHRKETGEKGCYHVRLTKEKAELEFFPLHAIQISHFSLDLTSCPSVFEMEREILNSLEQHKAATSQLVDLTLASKDDRIKEWDRSGDVEEVIALVNETLTQPKNWVYIFHHQVQTQIVIDESLYQGQHFIGEMLREADKLTVQPLLTDLYQQKQARKFLQPLTIEEEHEITAAAKELLVHELLKE</sequence>
<dbReference type="InterPro" id="IPR004843">
    <property type="entry name" value="Calcineurin-like_PHP"/>
</dbReference>
<dbReference type="Gene3D" id="3.60.21.10">
    <property type="match status" value="1"/>
</dbReference>
<dbReference type="CDD" id="cd00840">
    <property type="entry name" value="MPP_Mre11_N"/>
    <property type="match status" value="1"/>
</dbReference>
<evidence type="ECO:0000313" key="3">
    <source>
        <dbReference type="EMBL" id="KNE21953.1"/>
    </source>
</evidence>
<dbReference type="PANTHER" id="PTHR30337:SF7">
    <property type="entry name" value="PHOSPHOESTERASE"/>
    <property type="match status" value="1"/>
</dbReference>
<dbReference type="OrthoDB" id="9773856at2"/>
<dbReference type="EMBL" id="LGTO01000004">
    <property type="protein sequence ID" value="KNE21953.1"/>
    <property type="molecule type" value="Genomic_DNA"/>
</dbReference>
<dbReference type="SUPFAM" id="SSF56300">
    <property type="entry name" value="Metallo-dependent phosphatases"/>
    <property type="match status" value="1"/>
</dbReference>
<dbReference type="InterPro" id="IPR029052">
    <property type="entry name" value="Metallo-depent_PP-like"/>
</dbReference>
<keyword evidence="4" id="KW-1185">Reference proteome</keyword>
<organism evidence="3 4">
    <name type="scientific">Virgibacillus pantothenticus</name>
    <dbReference type="NCBI Taxonomy" id="1473"/>
    <lineage>
        <taxon>Bacteria</taxon>
        <taxon>Bacillati</taxon>
        <taxon>Bacillota</taxon>
        <taxon>Bacilli</taxon>
        <taxon>Bacillales</taxon>
        <taxon>Bacillaceae</taxon>
        <taxon>Virgibacillus</taxon>
    </lineage>
</organism>
<name>A0A0L0QUT2_VIRPA</name>
<keyword evidence="1" id="KW-0378">Hydrolase</keyword>
<dbReference type="InterPro" id="IPR014576">
    <property type="entry name" value="Pesterase_YhaO"/>
</dbReference>
<dbReference type="RefSeq" id="WP_050350236.1">
    <property type="nucleotide sequence ID" value="NZ_CP073011.1"/>
</dbReference>
<dbReference type="InterPro" id="IPR041796">
    <property type="entry name" value="Mre11_N"/>
</dbReference>
<evidence type="ECO:0000259" key="2">
    <source>
        <dbReference type="Pfam" id="PF00149"/>
    </source>
</evidence>
<dbReference type="Proteomes" id="UP000036780">
    <property type="component" value="Unassembled WGS sequence"/>
</dbReference>
<feature type="domain" description="Calcineurin-like phosphoesterase" evidence="2">
    <location>
        <begin position="6"/>
        <end position="204"/>
    </location>
</feature>
<comment type="caution">
    <text evidence="3">The sequence shown here is derived from an EMBL/GenBank/DDBJ whole genome shotgun (WGS) entry which is preliminary data.</text>
</comment>
<dbReference type="Pfam" id="PF00149">
    <property type="entry name" value="Metallophos"/>
    <property type="match status" value="1"/>
</dbReference>
<dbReference type="PANTHER" id="PTHR30337">
    <property type="entry name" value="COMPONENT OF ATP-DEPENDENT DSDNA EXONUCLEASE"/>
    <property type="match status" value="1"/>
</dbReference>
<evidence type="ECO:0000313" key="4">
    <source>
        <dbReference type="Proteomes" id="UP000036780"/>
    </source>
</evidence>
<dbReference type="GO" id="GO:0016787">
    <property type="term" value="F:hydrolase activity"/>
    <property type="evidence" value="ECO:0007669"/>
    <property type="project" value="UniProtKB-KW"/>
</dbReference>
<evidence type="ECO:0000256" key="1">
    <source>
        <dbReference type="ARBA" id="ARBA00022801"/>
    </source>
</evidence>
<reference evidence="4" key="1">
    <citation type="submission" date="2015-07" db="EMBL/GenBank/DDBJ databases">
        <title>Fjat-10053 dsm26.</title>
        <authorList>
            <person name="Liu B."/>
            <person name="Wang J."/>
            <person name="Zhu Y."/>
            <person name="Liu G."/>
            <person name="Chen Q."/>
            <person name="Chen Z."/>
            <person name="Lan J."/>
            <person name="Che J."/>
            <person name="Ge C."/>
            <person name="Shi H."/>
            <person name="Pan Z."/>
            <person name="Liu X."/>
        </authorList>
    </citation>
    <scope>NUCLEOTIDE SEQUENCE [LARGE SCALE GENOMIC DNA]</scope>
    <source>
        <strain evidence="4">DSM 26</strain>
    </source>
</reference>
<dbReference type="PIRSF" id="PIRSF033091">
    <property type="entry name" value="Pesterase_YhaO"/>
    <property type="match status" value="1"/>
</dbReference>
<gene>
    <name evidence="3" type="ORF">AFK71_03885</name>
</gene>
<proteinExistence type="predicted"/>
<dbReference type="AlphaFoldDB" id="A0A0L0QUT2"/>
<accession>A0A0L0QUT2</accession>
<dbReference type="InterPro" id="IPR050535">
    <property type="entry name" value="DNA_Repair-Maintenance_Comp"/>
</dbReference>
<dbReference type="GeneID" id="66869691"/>
<protein>
    <recommendedName>
        <fullName evidence="2">Calcineurin-like phosphoesterase domain-containing protein</fullName>
    </recommendedName>
</protein>